<dbReference type="Pfam" id="PF24864">
    <property type="entry name" value="DUF7730"/>
    <property type="match status" value="1"/>
</dbReference>
<name>A0ABR4PUS8_9HELO</name>
<dbReference type="PANTHER" id="PTHR38790">
    <property type="entry name" value="2EXR DOMAIN-CONTAINING PROTEIN-RELATED"/>
    <property type="match status" value="1"/>
</dbReference>
<dbReference type="PANTHER" id="PTHR38790:SF9">
    <property type="entry name" value="F-BOX DOMAIN-CONTAINING PROTEIN"/>
    <property type="match status" value="1"/>
</dbReference>
<evidence type="ECO:0000313" key="2">
    <source>
        <dbReference type="EMBL" id="KAL3426907.1"/>
    </source>
</evidence>
<sequence length="262" mass="30463">MPTTFFDLPRELRDAIYDHVLVSQTGFIKPIEVSHLGRRSGASLPLTPNTPLRYVLHAVHSQDNWKDKPWGIITISLLRTNRQIYDEARDIFWLKNTFHFRSAQDLSWALKTMGQVPSRLIEGINLKDMLITNSRDLSHAAKSFRLLASRARHGRFKRFVLTLTQDRLQVLAQNRDSINPKLQKEYDDFLYVLREASDGCKYERRIDVEEIPPTGSYSPRLAKGWEESVIRDIHFAYGGRFYWDGIKLWDNYVKVDNGVVIG</sequence>
<evidence type="ECO:0000259" key="1">
    <source>
        <dbReference type="Pfam" id="PF24864"/>
    </source>
</evidence>
<gene>
    <name evidence="2" type="ORF">PVAG01_00417</name>
</gene>
<evidence type="ECO:0000313" key="3">
    <source>
        <dbReference type="Proteomes" id="UP001629113"/>
    </source>
</evidence>
<feature type="domain" description="DUF7730" evidence="1">
    <location>
        <begin position="4"/>
        <end position="111"/>
    </location>
</feature>
<dbReference type="Proteomes" id="UP001629113">
    <property type="component" value="Unassembled WGS sequence"/>
</dbReference>
<comment type="caution">
    <text evidence="2">The sequence shown here is derived from an EMBL/GenBank/DDBJ whole genome shotgun (WGS) entry which is preliminary data.</text>
</comment>
<keyword evidence="3" id="KW-1185">Reference proteome</keyword>
<dbReference type="InterPro" id="IPR056632">
    <property type="entry name" value="DUF7730"/>
</dbReference>
<accession>A0ABR4PUS8</accession>
<proteinExistence type="predicted"/>
<protein>
    <recommendedName>
        <fullName evidence="1">DUF7730 domain-containing protein</fullName>
    </recommendedName>
</protein>
<organism evidence="2 3">
    <name type="scientific">Phlyctema vagabunda</name>
    <dbReference type="NCBI Taxonomy" id="108571"/>
    <lineage>
        <taxon>Eukaryota</taxon>
        <taxon>Fungi</taxon>
        <taxon>Dikarya</taxon>
        <taxon>Ascomycota</taxon>
        <taxon>Pezizomycotina</taxon>
        <taxon>Leotiomycetes</taxon>
        <taxon>Helotiales</taxon>
        <taxon>Dermateaceae</taxon>
        <taxon>Phlyctema</taxon>
    </lineage>
</organism>
<dbReference type="EMBL" id="JBFCZG010000001">
    <property type="protein sequence ID" value="KAL3426907.1"/>
    <property type="molecule type" value="Genomic_DNA"/>
</dbReference>
<reference evidence="2 3" key="1">
    <citation type="submission" date="2024-06" db="EMBL/GenBank/DDBJ databases">
        <title>Complete genome of Phlyctema vagabunda strain 19-DSS-EL-015.</title>
        <authorList>
            <person name="Fiorenzani C."/>
        </authorList>
    </citation>
    <scope>NUCLEOTIDE SEQUENCE [LARGE SCALE GENOMIC DNA]</scope>
    <source>
        <strain evidence="2 3">19-DSS-EL-015</strain>
    </source>
</reference>